<dbReference type="EMBL" id="PZQS01000006">
    <property type="protein sequence ID" value="PVD28060.1"/>
    <property type="molecule type" value="Genomic_DNA"/>
</dbReference>
<feature type="repeat" description="TPR" evidence="1">
    <location>
        <begin position="224"/>
        <end position="257"/>
    </location>
</feature>
<dbReference type="SMART" id="SM00028">
    <property type="entry name" value="TPR"/>
    <property type="match status" value="2"/>
</dbReference>
<dbReference type="InterPro" id="IPR039684">
    <property type="entry name" value="FANCG"/>
</dbReference>
<dbReference type="PANTHER" id="PTHR15254">
    <property type="entry name" value="FANCONI ANEMIA GROUP G PROTEIN FAMILY MEMBER"/>
    <property type="match status" value="1"/>
</dbReference>
<evidence type="ECO:0000256" key="1">
    <source>
        <dbReference type="PROSITE-ProRule" id="PRU00339"/>
    </source>
</evidence>
<name>A0A2T7P3S4_POMCA</name>
<dbReference type="STRING" id="400727.A0A2T7P3S4"/>
<evidence type="ECO:0000313" key="3">
    <source>
        <dbReference type="EMBL" id="PVD28060.1"/>
    </source>
</evidence>
<keyword evidence="1" id="KW-0802">TPR repeat</keyword>
<dbReference type="GO" id="GO:0043240">
    <property type="term" value="C:Fanconi anaemia nuclear complex"/>
    <property type="evidence" value="ECO:0007669"/>
    <property type="project" value="InterPro"/>
</dbReference>
<accession>A0A2T7P3S4</accession>
<dbReference type="OrthoDB" id="6355951at2759"/>
<organism evidence="3 4">
    <name type="scientific">Pomacea canaliculata</name>
    <name type="common">Golden apple snail</name>
    <dbReference type="NCBI Taxonomy" id="400727"/>
    <lineage>
        <taxon>Eukaryota</taxon>
        <taxon>Metazoa</taxon>
        <taxon>Spiralia</taxon>
        <taxon>Lophotrochozoa</taxon>
        <taxon>Mollusca</taxon>
        <taxon>Gastropoda</taxon>
        <taxon>Caenogastropoda</taxon>
        <taxon>Architaenioglossa</taxon>
        <taxon>Ampullarioidea</taxon>
        <taxon>Ampullariidae</taxon>
        <taxon>Pomacea</taxon>
    </lineage>
</organism>
<dbReference type="AlphaFoldDB" id="A0A2T7P3S4"/>
<dbReference type="PANTHER" id="PTHR15254:SF2">
    <property type="entry name" value="FANCONI ANEMIA GROUP G PROTEIN"/>
    <property type="match status" value="1"/>
</dbReference>
<keyword evidence="4" id="KW-1185">Reference proteome</keyword>
<dbReference type="InterPro" id="IPR019734">
    <property type="entry name" value="TPR_rpt"/>
</dbReference>
<sequence length="675" mass="76478">MTFIVPEKLTAVLKNFIEGKFESCLSSLEEVILGNDFGFLDKLRAETISVKASSCGQSDEDSNNILIALERFCVQLEKLLEKLRSLPPSLSSLEAELVILYNFGYSQLVVMKHGYVVIMSPQLNLLIEQNDAGDILEDGFLPSINSFASLVAALLAFQQKDWKACKHQISGVKYRLWRPLSSVLACISVAAHSLLESGHCLEAIDYLHKFLEDFTACTSILVESIAYRLLAECYSRQGFHHLAAKTLHHSLKVNPNDIAALYAISQQYKTLQQTESEIECLHLYMKALEEEKDGGKQLCYLPLLEELLLDTVTHSSQLSVEQAFYNFGNRLAELSRHSEASEWYMGLIQKYESKRHHSSCADYLPDFLTICQEASKNLLLANKNEECLFLCNKVLTAFDCGFMSGIDMCEEDFPVISFLEREDMEARQETRTSCQRKRRLSADRQDTEQEQLAWKRMKNSALILACRADAEIMLGNWTAAVQDLTRAIDQLLKYPHATKNAAAEICRSDFALTQSLTPQPKRPRQISDSGDDRESHLSVDSAQSDDWSKMTSTICVKLADALSRQQEDRQALHFSRLAVQMCPGEESALYFLCSSLQRLNRNEEGYQDWLQSRSLPHHTGSVRVQTLLEQRQEELRSTACEVGRNTHHLGHVTDMDKIRLDVSCLQTLLSVRQGR</sequence>
<proteinExistence type="predicted"/>
<dbReference type="SUPFAM" id="SSF48452">
    <property type="entry name" value="TPR-like"/>
    <property type="match status" value="2"/>
</dbReference>
<feature type="region of interest" description="Disordered" evidence="2">
    <location>
        <begin position="517"/>
        <end position="544"/>
    </location>
</feature>
<dbReference type="GO" id="GO:0036297">
    <property type="term" value="P:interstrand cross-link repair"/>
    <property type="evidence" value="ECO:0007669"/>
    <property type="project" value="InterPro"/>
</dbReference>
<gene>
    <name evidence="3" type="ORF">C0Q70_10641</name>
</gene>
<reference evidence="3 4" key="1">
    <citation type="submission" date="2018-04" db="EMBL/GenBank/DDBJ databases">
        <title>The genome of golden apple snail Pomacea canaliculata provides insight into stress tolerance and invasive adaptation.</title>
        <authorList>
            <person name="Liu C."/>
            <person name="Liu B."/>
            <person name="Ren Y."/>
            <person name="Zhang Y."/>
            <person name="Wang H."/>
            <person name="Li S."/>
            <person name="Jiang F."/>
            <person name="Yin L."/>
            <person name="Zhang G."/>
            <person name="Qian W."/>
            <person name="Fan W."/>
        </authorList>
    </citation>
    <scope>NUCLEOTIDE SEQUENCE [LARGE SCALE GENOMIC DNA]</scope>
    <source>
        <strain evidence="3">SZHN2017</strain>
        <tissue evidence="3">Muscle</tissue>
    </source>
</reference>
<dbReference type="InterPro" id="IPR011990">
    <property type="entry name" value="TPR-like_helical_dom_sf"/>
</dbReference>
<evidence type="ECO:0000313" key="4">
    <source>
        <dbReference type="Proteomes" id="UP000245119"/>
    </source>
</evidence>
<evidence type="ECO:0000256" key="2">
    <source>
        <dbReference type="SAM" id="MobiDB-lite"/>
    </source>
</evidence>
<dbReference type="Proteomes" id="UP000245119">
    <property type="component" value="Linkage Group LG6"/>
</dbReference>
<protein>
    <submittedName>
        <fullName evidence="3">Uncharacterized protein</fullName>
    </submittedName>
</protein>
<dbReference type="PROSITE" id="PS50005">
    <property type="entry name" value="TPR"/>
    <property type="match status" value="1"/>
</dbReference>
<dbReference type="Gene3D" id="1.25.40.10">
    <property type="entry name" value="Tetratricopeptide repeat domain"/>
    <property type="match status" value="2"/>
</dbReference>
<comment type="caution">
    <text evidence="3">The sequence shown here is derived from an EMBL/GenBank/DDBJ whole genome shotgun (WGS) entry which is preliminary data.</text>
</comment>